<evidence type="ECO:0000313" key="3">
    <source>
        <dbReference type="Proteomes" id="UP000284842"/>
    </source>
</evidence>
<dbReference type="InParanoid" id="A0A409X5C5"/>
<feature type="compositionally biased region" description="Polar residues" evidence="1">
    <location>
        <begin position="128"/>
        <end position="150"/>
    </location>
</feature>
<dbReference type="EMBL" id="NHTK01004597">
    <property type="protein sequence ID" value="PPQ85927.1"/>
    <property type="molecule type" value="Genomic_DNA"/>
</dbReference>
<reference evidence="2 3" key="1">
    <citation type="journal article" date="2018" name="Evol. Lett.">
        <title>Horizontal gene cluster transfer increased hallucinogenic mushroom diversity.</title>
        <authorList>
            <person name="Reynolds H.T."/>
            <person name="Vijayakumar V."/>
            <person name="Gluck-Thaler E."/>
            <person name="Korotkin H.B."/>
            <person name="Matheny P.B."/>
            <person name="Slot J.C."/>
        </authorList>
    </citation>
    <scope>NUCLEOTIDE SEQUENCE [LARGE SCALE GENOMIC DNA]</scope>
    <source>
        <strain evidence="2 3">2629</strain>
    </source>
</reference>
<organism evidence="2 3">
    <name type="scientific">Panaeolus cyanescens</name>
    <dbReference type="NCBI Taxonomy" id="181874"/>
    <lineage>
        <taxon>Eukaryota</taxon>
        <taxon>Fungi</taxon>
        <taxon>Dikarya</taxon>
        <taxon>Basidiomycota</taxon>
        <taxon>Agaricomycotina</taxon>
        <taxon>Agaricomycetes</taxon>
        <taxon>Agaricomycetidae</taxon>
        <taxon>Agaricales</taxon>
        <taxon>Agaricineae</taxon>
        <taxon>Galeropsidaceae</taxon>
        <taxon>Panaeolus</taxon>
    </lineage>
</organism>
<feature type="compositionally biased region" description="Low complexity" evidence="1">
    <location>
        <begin position="153"/>
        <end position="204"/>
    </location>
</feature>
<protein>
    <submittedName>
        <fullName evidence="2">Uncharacterized protein</fullName>
    </submittedName>
</protein>
<evidence type="ECO:0000313" key="2">
    <source>
        <dbReference type="EMBL" id="PPQ85927.1"/>
    </source>
</evidence>
<name>A0A409X5C5_9AGAR</name>
<keyword evidence="3" id="KW-1185">Reference proteome</keyword>
<dbReference type="AlphaFoldDB" id="A0A409X5C5"/>
<comment type="caution">
    <text evidence="2">The sequence shown here is derived from an EMBL/GenBank/DDBJ whole genome shotgun (WGS) entry which is preliminary data.</text>
</comment>
<feature type="non-terminal residue" evidence="2">
    <location>
        <position position="443"/>
    </location>
</feature>
<sequence length="443" mass="49149">MPPSKSAGIHIFETAASGTTRHNKTHTCGNGSSSKCTNPVNYPSTSDEIIKFAGPLYAASQSDKRKKDIMKSFIQAWKQENGDKDPPLHLDGSLKDLSTDDTYVTKRHIPWLQDLLKLKQIPSETVFNTFPDSNTTSISSAPRKASNPSTLHPWRGSVPPSSPPRSTASHASPSPRSSSPIRPHPNYSYTHPDSSSPTPSTPRLTKPDKQYIPDLNDPTVPLPHRINALLSSPPHDPNRISFQNGALTISHGLLTPNEPSQTRRLVLFILSPEHSVTNHTTNASSPFNYRPVPKSILKQLSSQPSNWFSKSSGADPDPDVKTVLIHDWIYFSVEMRHHWDVTYCEEVDWVKFVISLDYKSTLGETVSNAQLIVGGLDFSAQFSSRPSLIGFKHSLFLNNLSLVSPPIFPQPSYLLLTGRKLFTYTLLDWVSKSSEQLRPLTSI</sequence>
<proteinExistence type="predicted"/>
<accession>A0A409X5C5</accession>
<dbReference type="Proteomes" id="UP000284842">
    <property type="component" value="Unassembled WGS sequence"/>
</dbReference>
<evidence type="ECO:0000256" key="1">
    <source>
        <dbReference type="SAM" id="MobiDB-lite"/>
    </source>
</evidence>
<feature type="region of interest" description="Disordered" evidence="1">
    <location>
        <begin position="128"/>
        <end position="225"/>
    </location>
</feature>
<gene>
    <name evidence="2" type="ORF">CVT24_010014</name>
</gene>